<keyword evidence="5 8" id="KW-1133">Transmembrane helix</keyword>
<feature type="transmembrane region" description="Helical" evidence="8">
    <location>
        <begin position="355"/>
        <end position="378"/>
    </location>
</feature>
<evidence type="ECO:0000256" key="8">
    <source>
        <dbReference type="SAM" id="Phobius"/>
    </source>
</evidence>
<feature type="transmembrane region" description="Helical" evidence="8">
    <location>
        <begin position="290"/>
        <end position="316"/>
    </location>
</feature>
<evidence type="ECO:0000256" key="4">
    <source>
        <dbReference type="ARBA" id="ARBA00022692"/>
    </source>
</evidence>
<dbReference type="RefSeq" id="WP_074302030.1">
    <property type="nucleotide sequence ID" value="NZ_FSRU01000003.1"/>
</dbReference>
<feature type="domain" description="Major facilitator superfamily (MFS) profile" evidence="9">
    <location>
        <begin position="40"/>
        <end position="474"/>
    </location>
</feature>
<evidence type="ECO:0000313" key="11">
    <source>
        <dbReference type="Proteomes" id="UP000185151"/>
    </source>
</evidence>
<dbReference type="AlphaFoldDB" id="A0A1N6LFH7"/>
<feature type="transmembrane region" description="Helical" evidence="8">
    <location>
        <begin position="73"/>
        <end position="94"/>
    </location>
</feature>
<reference evidence="10 11" key="1">
    <citation type="submission" date="2016-11" db="EMBL/GenBank/DDBJ databases">
        <authorList>
            <person name="Jaros S."/>
            <person name="Januszkiewicz K."/>
            <person name="Wedrychowicz H."/>
        </authorList>
    </citation>
    <scope>NUCLEOTIDE SEQUENCE [LARGE SCALE GENOMIC DNA]</scope>
    <source>
        <strain evidence="10 11">GAS95</strain>
    </source>
</reference>
<keyword evidence="6 8" id="KW-0472">Membrane</keyword>
<feature type="transmembrane region" description="Helical" evidence="8">
    <location>
        <begin position="106"/>
        <end position="125"/>
    </location>
</feature>
<keyword evidence="3" id="KW-1003">Cell membrane</keyword>
<dbReference type="GO" id="GO:0022857">
    <property type="term" value="F:transmembrane transporter activity"/>
    <property type="evidence" value="ECO:0007669"/>
    <property type="project" value="InterPro"/>
</dbReference>
<evidence type="ECO:0000313" key="10">
    <source>
        <dbReference type="EMBL" id="SIO67401.1"/>
    </source>
</evidence>
<feature type="transmembrane region" description="Helical" evidence="8">
    <location>
        <begin position="38"/>
        <end position="61"/>
    </location>
</feature>
<dbReference type="Pfam" id="PF07690">
    <property type="entry name" value="MFS_1"/>
    <property type="match status" value="1"/>
</dbReference>
<feature type="transmembrane region" description="Helical" evidence="8">
    <location>
        <begin position="226"/>
        <end position="245"/>
    </location>
</feature>
<dbReference type="InterPro" id="IPR036259">
    <property type="entry name" value="MFS_trans_sf"/>
</dbReference>
<evidence type="ECO:0000256" key="2">
    <source>
        <dbReference type="ARBA" id="ARBA00022448"/>
    </source>
</evidence>
<organism evidence="10 11">
    <name type="scientific">Paraburkholderia phenazinium</name>
    <dbReference type="NCBI Taxonomy" id="60549"/>
    <lineage>
        <taxon>Bacteria</taxon>
        <taxon>Pseudomonadati</taxon>
        <taxon>Pseudomonadota</taxon>
        <taxon>Betaproteobacteria</taxon>
        <taxon>Burkholderiales</taxon>
        <taxon>Burkholderiaceae</taxon>
        <taxon>Paraburkholderia</taxon>
    </lineage>
</organism>
<dbReference type="Gene3D" id="1.20.1250.20">
    <property type="entry name" value="MFS general substrate transporter like domains"/>
    <property type="match status" value="1"/>
</dbReference>
<feature type="transmembrane region" description="Helical" evidence="8">
    <location>
        <begin position="131"/>
        <end position="152"/>
    </location>
</feature>
<feature type="compositionally biased region" description="Polar residues" evidence="7">
    <location>
        <begin position="1"/>
        <end position="11"/>
    </location>
</feature>
<evidence type="ECO:0000256" key="1">
    <source>
        <dbReference type="ARBA" id="ARBA00004651"/>
    </source>
</evidence>
<dbReference type="SUPFAM" id="SSF103473">
    <property type="entry name" value="MFS general substrate transporter"/>
    <property type="match status" value="1"/>
</dbReference>
<dbReference type="InterPro" id="IPR020846">
    <property type="entry name" value="MFS_dom"/>
</dbReference>
<dbReference type="PANTHER" id="PTHR42718">
    <property type="entry name" value="MAJOR FACILITATOR SUPERFAMILY MULTIDRUG TRANSPORTER MFSC"/>
    <property type="match status" value="1"/>
</dbReference>
<protein>
    <submittedName>
        <fullName evidence="10">MFS transporter, DHA2 family, multidrug resistance protein</fullName>
    </submittedName>
</protein>
<feature type="transmembrane region" description="Helical" evidence="8">
    <location>
        <begin position="423"/>
        <end position="445"/>
    </location>
</feature>
<dbReference type="GO" id="GO:0005886">
    <property type="term" value="C:plasma membrane"/>
    <property type="evidence" value="ECO:0007669"/>
    <property type="project" value="UniProtKB-SubCell"/>
</dbReference>
<feature type="transmembrane region" description="Helical" evidence="8">
    <location>
        <begin position="164"/>
        <end position="188"/>
    </location>
</feature>
<evidence type="ECO:0000256" key="6">
    <source>
        <dbReference type="ARBA" id="ARBA00023136"/>
    </source>
</evidence>
<dbReference type="PROSITE" id="PS50850">
    <property type="entry name" value="MFS"/>
    <property type="match status" value="1"/>
</dbReference>
<keyword evidence="11" id="KW-1185">Reference proteome</keyword>
<gene>
    <name evidence="10" type="ORF">SAMN05444165_7044</name>
</gene>
<evidence type="ECO:0000256" key="5">
    <source>
        <dbReference type="ARBA" id="ARBA00022989"/>
    </source>
</evidence>
<dbReference type="CDD" id="cd17321">
    <property type="entry name" value="MFS_MMR_MDR_like"/>
    <property type="match status" value="1"/>
</dbReference>
<dbReference type="FunFam" id="1.20.1720.10:FF:000011">
    <property type="entry name" value="Transporter, major facilitator family"/>
    <property type="match status" value="1"/>
</dbReference>
<name>A0A1N6LFH7_9BURK</name>
<keyword evidence="2" id="KW-0813">Transport</keyword>
<dbReference type="EMBL" id="FSRU01000003">
    <property type="protein sequence ID" value="SIO67401.1"/>
    <property type="molecule type" value="Genomic_DNA"/>
</dbReference>
<feature type="transmembrane region" description="Helical" evidence="8">
    <location>
        <begin position="451"/>
        <end position="471"/>
    </location>
</feature>
<feature type="transmembrane region" description="Helical" evidence="8">
    <location>
        <begin position="328"/>
        <end position="348"/>
    </location>
</feature>
<evidence type="ECO:0000256" key="7">
    <source>
        <dbReference type="SAM" id="MobiDB-lite"/>
    </source>
</evidence>
<accession>A0A1N6LFH7</accession>
<sequence>MHAQASGNDASNHPEHAPSGARPTAPEPELGLPLPQRYWAIVVVALGITLAVLDSAIANVALPTIARDLHASAAASIWVVNAYQLAVTISLLPLASLGDRIGYRRVYLGGLMLFTVASLGCALATSLPTLALARVIQGFGAAGIMSVNTALVRMIYPRTQLGRGVAINAMVVAVSSAVGPTVASGVLAIAPWPWLFAINVPIGIAAVVSGFKALPVNAGHKAPYDTLSAVMNAFVFGLLIFAVDGLGHGEAWGYIAMEALGAVVIGYFFVRRQLSQPAPLLPIDLLRIPIFALSIGTSVCSFAAQMLAFVSLPFMLQDTLGLSQVQTGLLMTPWPLVIVVAAPLSGVLSDRLSAGWLGGIGLASLTAGLLLLATLGAHPEPLQIAWRMALCGAGFGIFQSPNNRTMLAAAPRERSGGASGMLGTARLTGQTLGAALVALIFGVAPQHGPTIALYVAACFAAVASVISTLRVKHA</sequence>
<dbReference type="InterPro" id="IPR011701">
    <property type="entry name" value="MFS"/>
</dbReference>
<feature type="transmembrane region" description="Helical" evidence="8">
    <location>
        <begin position="384"/>
        <end position="402"/>
    </location>
</feature>
<keyword evidence="4 8" id="KW-0812">Transmembrane</keyword>
<proteinExistence type="predicted"/>
<comment type="subcellular location">
    <subcellularLocation>
        <location evidence="1">Cell membrane</location>
        <topology evidence="1">Multi-pass membrane protein</topology>
    </subcellularLocation>
</comment>
<feature type="transmembrane region" description="Helical" evidence="8">
    <location>
        <begin position="251"/>
        <end position="270"/>
    </location>
</feature>
<dbReference type="PRINTS" id="PR01036">
    <property type="entry name" value="TCRTETB"/>
</dbReference>
<dbReference type="FunFam" id="1.20.1250.20:FF:000168">
    <property type="entry name" value="Transporter, major facilitator family"/>
    <property type="match status" value="1"/>
</dbReference>
<dbReference type="PANTHER" id="PTHR42718:SF46">
    <property type="entry name" value="BLR6921 PROTEIN"/>
    <property type="match status" value="1"/>
</dbReference>
<dbReference type="Gene3D" id="1.20.1720.10">
    <property type="entry name" value="Multidrug resistance protein D"/>
    <property type="match status" value="1"/>
</dbReference>
<evidence type="ECO:0000256" key="3">
    <source>
        <dbReference type="ARBA" id="ARBA00022475"/>
    </source>
</evidence>
<feature type="region of interest" description="Disordered" evidence="7">
    <location>
        <begin position="1"/>
        <end position="27"/>
    </location>
</feature>
<dbReference type="OrthoDB" id="9807274at2"/>
<dbReference type="Proteomes" id="UP000185151">
    <property type="component" value="Unassembled WGS sequence"/>
</dbReference>
<evidence type="ECO:0000259" key="9">
    <source>
        <dbReference type="PROSITE" id="PS50850"/>
    </source>
</evidence>
<feature type="transmembrane region" description="Helical" evidence="8">
    <location>
        <begin position="194"/>
        <end position="214"/>
    </location>
</feature>